<keyword evidence="2" id="KW-1185">Reference proteome</keyword>
<reference evidence="2" key="1">
    <citation type="journal article" date="2019" name="Int. J. Syst. Evol. Microbiol.">
        <title>The Global Catalogue of Microorganisms (GCM) 10K type strain sequencing project: providing services to taxonomists for standard genome sequencing and annotation.</title>
        <authorList>
            <consortium name="The Broad Institute Genomics Platform"/>
            <consortium name="The Broad Institute Genome Sequencing Center for Infectious Disease"/>
            <person name="Wu L."/>
            <person name="Ma J."/>
        </authorList>
    </citation>
    <scope>NUCLEOTIDE SEQUENCE [LARGE SCALE GENOMIC DNA]</scope>
    <source>
        <strain evidence="2">JCM 14370</strain>
    </source>
</reference>
<gene>
    <name evidence="1" type="ORF">GCM10008938_08900</name>
</gene>
<accession>A0ABQ2CWU4</accession>
<comment type="caution">
    <text evidence="1">The sequence shown here is derived from an EMBL/GenBank/DDBJ whole genome shotgun (WGS) entry which is preliminary data.</text>
</comment>
<organism evidence="1 2">
    <name type="scientific">Deinococcus roseus</name>
    <dbReference type="NCBI Taxonomy" id="392414"/>
    <lineage>
        <taxon>Bacteria</taxon>
        <taxon>Thermotogati</taxon>
        <taxon>Deinococcota</taxon>
        <taxon>Deinococci</taxon>
        <taxon>Deinococcales</taxon>
        <taxon>Deinococcaceae</taxon>
        <taxon>Deinococcus</taxon>
    </lineage>
</organism>
<proteinExistence type="predicted"/>
<name>A0ABQ2CWU4_9DEIO</name>
<evidence type="ECO:0000313" key="2">
    <source>
        <dbReference type="Proteomes" id="UP000632222"/>
    </source>
</evidence>
<sequence length="124" mass="14168">MQLFWRLHIASEQTDAFEAVFLQEESGVLVQGGPWDVNDHVLTSTFVEFTHGNAPHLGLLDIPYHLRSNFDHLQTIETEGGFGPKVKLPQGKSEKKPILKKWISDKKSVQKEFFLSEIEMSTKM</sequence>
<dbReference type="EMBL" id="BMOD01000002">
    <property type="protein sequence ID" value="GGJ25020.1"/>
    <property type="molecule type" value="Genomic_DNA"/>
</dbReference>
<dbReference type="Proteomes" id="UP000632222">
    <property type="component" value="Unassembled WGS sequence"/>
</dbReference>
<protein>
    <submittedName>
        <fullName evidence="1">Uncharacterized protein</fullName>
    </submittedName>
</protein>
<evidence type="ECO:0000313" key="1">
    <source>
        <dbReference type="EMBL" id="GGJ25020.1"/>
    </source>
</evidence>